<proteinExistence type="predicted"/>
<feature type="transmembrane region" description="Helical" evidence="1">
    <location>
        <begin position="263"/>
        <end position="280"/>
    </location>
</feature>
<keyword evidence="4" id="KW-1185">Reference proteome</keyword>
<dbReference type="AlphaFoldDB" id="A0A517NGI4"/>
<accession>A0A517NGI4</accession>
<dbReference type="EMBL" id="CP036525">
    <property type="protein sequence ID" value="QDT06247.1"/>
    <property type="molecule type" value="Genomic_DNA"/>
</dbReference>
<evidence type="ECO:0000256" key="2">
    <source>
        <dbReference type="SAM" id="SignalP"/>
    </source>
</evidence>
<name>A0A517NGI4_9BACT</name>
<feature type="chain" id="PRO_5022024437" evidence="2">
    <location>
        <begin position="29"/>
        <end position="290"/>
    </location>
</feature>
<organism evidence="3 4">
    <name type="scientific">Rubripirellula lacrimiformis</name>
    <dbReference type="NCBI Taxonomy" id="1930273"/>
    <lineage>
        <taxon>Bacteria</taxon>
        <taxon>Pseudomonadati</taxon>
        <taxon>Planctomycetota</taxon>
        <taxon>Planctomycetia</taxon>
        <taxon>Pirellulales</taxon>
        <taxon>Pirellulaceae</taxon>
        <taxon>Rubripirellula</taxon>
    </lineage>
</organism>
<dbReference type="RefSeq" id="WP_145172763.1">
    <property type="nucleotide sequence ID" value="NZ_CP036525.1"/>
</dbReference>
<keyword evidence="2" id="KW-0732">Signal</keyword>
<sequence length="290" mass="30888" precursor="true">MLCFTKKYLSCLLRVDRLAMVVAVVALAAPSSDAGVYPFDQNVTSNVIMGSGVTNGAFTVNRSSADRIELGLRAKVRFNASNQPENTFNSNGDGTYTFEPGQPAGGGFSFEPNSSSTAKWNFEWSINSDFEGDGVTSPRSLSALTYLLEIDLDPATDFNPMPGDNYLAFDPINTSYADHAIGDNGTGPGAGVKAADATAYGDLIASNNLAQNSWNLEFFNDASHPFDANVPGVFDIILTAFDNGAVIAQTQIQINTNAVPEPASLLAFGGLGLCVCTMGLRRKRRRTLRA</sequence>
<protein>
    <submittedName>
        <fullName evidence="3">Uncharacterized protein</fullName>
    </submittedName>
</protein>
<keyword evidence="1" id="KW-1133">Transmembrane helix</keyword>
<dbReference type="Proteomes" id="UP000318538">
    <property type="component" value="Chromosome"/>
</dbReference>
<keyword evidence="1" id="KW-0472">Membrane</keyword>
<dbReference type="OrthoDB" id="280680at2"/>
<dbReference type="KEGG" id="rlc:K227x_46560"/>
<evidence type="ECO:0000313" key="4">
    <source>
        <dbReference type="Proteomes" id="UP000318538"/>
    </source>
</evidence>
<gene>
    <name evidence="3" type="ORF">K227x_46560</name>
</gene>
<keyword evidence="1" id="KW-0812">Transmembrane</keyword>
<dbReference type="InterPro" id="IPR013424">
    <property type="entry name" value="Ice-binding_C"/>
</dbReference>
<evidence type="ECO:0000313" key="3">
    <source>
        <dbReference type="EMBL" id="QDT06247.1"/>
    </source>
</evidence>
<feature type="signal peptide" evidence="2">
    <location>
        <begin position="1"/>
        <end position="28"/>
    </location>
</feature>
<evidence type="ECO:0000256" key="1">
    <source>
        <dbReference type="SAM" id="Phobius"/>
    </source>
</evidence>
<dbReference type="NCBIfam" id="TIGR02595">
    <property type="entry name" value="PEP_CTERM"/>
    <property type="match status" value="1"/>
</dbReference>
<reference evidence="3 4" key="1">
    <citation type="submission" date="2019-02" db="EMBL/GenBank/DDBJ databases">
        <title>Deep-cultivation of Planctomycetes and their phenomic and genomic characterization uncovers novel biology.</title>
        <authorList>
            <person name="Wiegand S."/>
            <person name="Jogler M."/>
            <person name="Boedeker C."/>
            <person name="Pinto D."/>
            <person name="Vollmers J."/>
            <person name="Rivas-Marin E."/>
            <person name="Kohn T."/>
            <person name="Peeters S.H."/>
            <person name="Heuer A."/>
            <person name="Rast P."/>
            <person name="Oberbeckmann S."/>
            <person name="Bunk B."/>
            <person name="Jeske O."/>
            <person name="Meyerdierks A."/>
            <person name="Storesund J.E."/>
            <person name="Kallscheuer N."/>
            <person name="Luecker S."/>
            <person name="Lage O.M."/>
            <person name="Pohl T."/>
            <person name="Merkel B.J."/>
            <person name="Hornburger P."/>
            <person name="Mueller R.-W."/>
            <person name="Bruemmer F."/>
            <person name="Labrenz M."/>
            <person name="Spormann A.M."/>
            <person name="Op den Camp H."/>
            <person name="Overmann J."/>
            <person name="Amann R."/>
            <person name="Jetten M.S.M."/>
            <person name="Mascher T."/>
            <person name="Medema M.H."/>
            <person name="Devos D.P."/>
            <person name="Kaster A.-K."/>
            <person name="Ovreas L."/>
            <person name="Rohde M."/>
            <person name="Galperin M.Y."/>
            <person name="Jogler C."/>
        </authorList>
    </citation>
    <scope>NUCLEOTIDE SEQUENCE [LARGE SCALE GENOMIC DNA]</scope>
    <source>
        <strain evidence="3 4">K22_7</strain>
    </source>
</reference>